<gene>
    <name evidence="12" type="primary">acyP</name>
    <name evidence="12" type="ORF">ALNOE001_14490</name>
</gene>
<evidence type="ECO:0000256" key="3">
    <source>
        <dbReference type="ARBA" id="ARBA00022598"/>
    </source>
</evidence>
<dbReference type="Proteomes" id="UP000253099">
    <property type="component" value="Unassembled WGS sequence"/>
</dbReference>
<dbReference type="SUPFAM" id="SSF54975">
    <property type="entry name" value="Acylphosphatase/BLUF domain-like"/>
    <property type="match status" value="1"/>
</dbReference>
<dbReference type="SUPFAM" id="SSF55821">
    <property type="entry name" value="YrdC/RibB"/>
    <property type="match status" value="1"/>
</dbReference>
<dbReference type="GO" id="GO:0016743">
    <property type="term" value="F:carboxyl- or carbamoyltransferase activity"/>
    <property type="evidence" value="ECO:0007669"/>
    <property type="project" value="UniProtKB-UniRule"/>
</dbReference>
<keyword evidence="13" id="KW-1185">Reference proteome</keyword>
<feature type="domain" description="YrdC-like" evidence="11">
    <location>
        <begin position="204"/>
        <end position="390"/>
    </location>
</feature>
<feature type="active site" evidence="9">
    <location>
        <position position="36"/>
    </location>
</feature>
<feature type="domain" description="Acylphosphatase-like" evidence="10">
    <location>
        <begin position="3"/>
        <end position="94"/>
    </location>
</feature>
<dbReference type="EMBL" id="NIZT01000038">
    <property type="protein sequence ID" value="RBQ22868.1"/>
    <property type="molecule type" value="Genomic_DNA"/>
</dbReference>
<dbReference type="InterPro" id="IPR017968">
    <property type="entry name" value="Acylphosphatase_CS"/>
</dbReference>
<dbReference type="InterPro" id="IPR055128">
    <property type="entry name" value="HypF_C_2"/>
</dbReference>
<comment type="catalytic activity">
    <reaction evidence="7">
        <text>C-terminal L-cysteinyl-[HypE protein] + carbamoyl phosphate + ATP + H2O = C-terminal S-carboxamide-L-cysteinyl-[HypE protein] + AMP + phosphate + diphosphate + H(+)</text>
        <dbReference type="Rhea" id="RHEA:55636"/>
        <dbReference type="Rhea" id="RHEA-COMP:14247"/>
        <dbReference type="Rhea" id="RHEA-COMP:14392"/>
        <dbReference type="ChEBI" id="CHEBI:15377"/>
        <dbReference type="ChEBI" id="CHEBI:15378"/>
        <dbReference type="ChEBI" id="CHEBI:30616"/>
        <dbReference type="ChEBI" id="CHEBI:33019"/>
        <dbReference type="ChEBI" id="CHEBI:43474"/>
        <dbReference type="ChEBI" id="CHEBI:58228"/>
        <dbReference type="ChEBI" id="CHEBI:76913"/>
        <dbReference type="ChEBI" id="CHEBI:139126"/>
        <dbReference type="ChEBI" id="CHEBI:456215"/>
    </reaction>
</comment>
<dbReference type="PIRSF" id="PIRSF006256">
    <property type="entry name" value="CMPcnvr_hdrg_mat"/>
    <property type="match status" value="1"/>
</dbReference>
<evidence type="ECO:0000256" key="9">
    <source>
        <dbReference type="PROSITE-ProRule" id="PRU00520"/>
    </source>
</evidence>
<protein>
    <recommendedName>
        <fullName evidence="8">Carbamoyltransferase</fullName>
        <ecNumber evidence="8">6.2.-.-</ecNumber>
    </recommendedName>
</protein>
<comment type="similarity">
    <text evidence="2 8">Belongs to the carbamoyltransferase HypF family.</text>
</comment>
<organism evidence="12 13">
    <name type="scientific">Candidatus Methanobinarius endosymbioticus</name>
    <dbReference type="NCBI Taxonomy" id="2006182"/>
    <lineage>
        <taxon>Archaea</taxon>
        <taxon>Methanobacteriati</taxon>
        <taxon>Methanobacteriota</taxon>
        <taxon>Methanomada group</taxon>
        <taxon>Methanobacteria</taxon>
        <taxon>Methanobacteriales</taxon>
        <taxon>Methanobacteriaceae</taxon>
        <taxon>Candidatus Methanobinarius</taxon>
    </lineage>
</organism>
<name>A0A366M9H1_9EURY</name>
<dbReference type="NCBIfam" id="TIGR00143">
    <property type="entry name" value="hypF"/>
    <property type="match status" value="1"/>
</dbReference>
<comment type="pathway">
    <text evidence="1">Protein modification; [NiFe] hydrogenase maturation.</text>
</comment>
<dbReference type="PROSITE" id="PS51163">
    <property type="entry name" value="YRDC"/>
    <property type="match status" value="1"/>
</dbReference>
<evidence type="ECO:0000313" key="12">
    <source>
        <dbReference type="EMBL" id="RBQ22868.1"/>
    </source>
</evidence>
<dbReference type="EC" id="6.2.-.-" evidence="8"/>
<dbReference type="Gene3D" id="3.90.870.50">
    <property type="match status" value="1"/>
</dbReference>
<dbReference type="Gene3D" id="3.30.420.40">
    <property type="match status" value="1"/>
</dbReference>
<keyword evidence="3" id="KW-0436">Ligase</keyword>
<dbReference type="GO" id="GO:0008270">
    <property type="term" value="F:zinc ion binding"/>
    <property type="evidence" value="ECO:0007669"/>
    <property type="project" value="UniProtKB-KW"/>
</dbReference>
<evidence type="ECO:0000256" key="8">
    <source>
        <dbReference type="PIRNR" id="PIRNR006256"/>
    </source>
</evidence>
<dbReference type="Pfam" id="PF17788">
    <property type="entry name" value="HypF_C"/>
    <property type="match status" value="1"/>
</dbReference>
<sequence>MKIAKILVQGIVQGVGFRPSVYRIVNALGLKGYIRNLGNIVEIILFEDEKQVNDFIAILKEKKPAISKINSITVQWIDESRYFYPKNDTFEIVESSTDFSGASVIPPDLAICDNCLEEINDSKNRRYKYPFTTCIDCGIRFTVIENVPYDRDKTSMDDFPLCQKCEKEYTNPLDRRYHAESTCCETCGPSLKLYNHKENEINTINPLEKAVKLLDEGKILAMKGIGGTHLITKVRDNKPIKKLRKRLNRPNQPFAVMSRNLETAKTFTEVSSKEAKSLLSKERPIVILKKSKNYDFAESLAPELHNIGVMLCYSPLHHIMFDYTDEPAYIMTSANISGEPMMIKNKEILSSLYGIGDYYLLHNRRIINRCDDSVIRYRANELSFIRRSRGYTPEPYDLNDLIKTKKINKDLNILALGPEIDVTFTLQKQGLAYVSQHIGNTNKFKTYEFLQEAIKNMRNITKTENFDAIACDMHPQFFTSHLANEMGEKFNCEVIPIQHHHAHGAVLAMDNSLDELVFIAADGVGYGEDGSTWGGEIMYTNINNYERLASLSPQKMPGGDISTKYPVRMLESILSNSETYQGEELESLLSSNYSHYFQHRETEIKSVLKQINSNLNVGITTSTGRILDSIAVALNICGERTYEGECSMKLESFAYGANGDLKIEPQFKKINGRPILDTTQILVDIMKLISNKENKKEIAAAGQKVVSEGLAILAVDTASKMGINNIGATGGVFYNEAITLATKKYVESEGFNFVQHKNSCAGDGSVSLGQSLIASSKIN</sequence>
<dbReference type="InterPro" id="IPR036046">
    <property type="entry name" value="Acylphosphatase-like_dom_sf"/>
</dbReference>
<dbReference type="InterPro" id="IPR001792">
    <property type="entry name" value="Acylphosphatase-like_dom"/>
</dbReference>
<dbReference type="PROSITE" id="PS51160">
    <property type="entry name" value="ACYLPHOSPHATASE_3"/>
    <property type="match status" value="1"/>
</dbReference>
<dbReference type="InterPro" id="IPR011125">
    <property type="entry name" value="Znf_HypF"/>
</dbReference>
<feature type="active site" evidence="9">
    <location>
        <position position="18"/>
    </location>
</feature>
<dbReference type="InterPro" id="IPR051060">
    <property type="entry name" value="Carbamoyltrans_HypF-like"/>
</dbReference>
<dbReference type="Gene3D" id="3.30.110.120">
    <property type="match status" value="1"/>
</dbReference>
<evidence type="ECO:0000256" key="7">
    <source>
        <dbReference type="ARBA" id="ARBA00048220"/>
    </source>
</evidence>
<dbReference type="PROSITE" id="PS00150">
    <property type="entry name" value="ACYLPHOSPHATASE_1"/>
    <property type="match status" value="1"/>
</dbReference>
<dbReference type="PANTHER" id="PTHR42959">
    <property type="entry name" value="CARBAMOYLTRANSFERASE"/>
    <property type="match status" value="1"/>
</dbReference>
<proteinExistence type="inferred from homology"/>
<keyword evidence="4" id="KW-0479">Metal-binding</keyword>
<dbReference type="AlphaFoldDB" id="A0A366M9H1"/>
<comment type="caution">
    <text evidence="12">The sequence shown here is derived from an EMBL/GenBank/DDBJ whole genome shotgun (WGS) entry which is preliminary data.</text>
</comment>
<evidence type="ECO:0000313" key="13">
    <source>
        <dbReference type="Proteomes" id="UP000253099"/>
    </source>
</evidence>
<evidence type="ECO:0000256" key="1">
    <source>
        <dbReference type="ARBA" id="ARBA00004711"/>
    </source>
</evidence>
<evidence type="ECO:0000259" key="10">
    <source>
        <dbReference type="PROSITE" id="PS51160"/>
    </source>
</evidence>
<dbReference type="GO" id="GO:0051604">
    <property type="term" value="P:protein maturation"/>
    <property type="evidence" value="ECO:0007669"/>
    <property type="project" value="TreeGrafter"/>
</dbReference>
<evidence type="ECO:0000259" key="11">
    <source>
        <dbReference type="PROSITE" id="PS51163"/>
    </source>
</evidence>
<dbReference type="Pfam" id="PF01300">
    <property type="entry name" value="Sua5_yciO_yrdC"/>
    <property type="match status" value="1"/>
</dbReference>
<dbReference type="InterPro" id="IPR006070">
    <property type="entry name" value="Sua5-like_dom"/>
</dbReference>
<reference evidence="12 13" key="1">
    <citation type="submission" date="2018-06" db="EMBL/GenBank/DDBJ databases">
        <title>Genomic insight into two independent archaeal endosymbiosis events.</title>
        <authorList>
            <person name="Lind A.E."/>
            <person name="Lewis W.H."/>
            <person name="Spang A."/>
            <person name="Guy L."/>
            <person name="Embley M.T."/>
            <person name="Ettema T.J.G."/>
        </authorList>
    </citation>
    <scope>NUCLEOTIDE SEQUENCE [LARGE SCALE GENOMIC DNA]</scope>
    <source>
        <strain evidence="12">NOE</strain>
    </source>
</reference>
<dbReference type="InterPro" id="IPR017945">
    <property type="entry name" value="DHBP_synth_RibB-like_a/b_dom"/>
</dbReference>
<keyword evidence="9 12" id="KW-0378">Hydrolase</keyword>
<dbReference type="InterPro" id="IPR004421">
    <property type="entry name" value="Carbamoyltransferase_HypF"/>
</dbReference>
<dbReference type="PANTHER" id="PTHR42959:SF1">
    <property type="entry name" value="CARBAMOYLTRANSFERASE HYPF"/>
    <property type="match status" value="1"/>
</dbReference>
<evidence type="ECO:0000256" key="4">
    <source>
        <dbReference type="ARBA" id="ARBA00022723"/>
    </source>
</evidence>
<keyword evidence="5" id="KW-0863">Zinc-finger</keyword>
<dbReference type="GO" id="GO:0003725">
    <property type="term" value="F:double-stranded RNA binding"/>
    <property type="evidence" value="ECO:0007669"/>
    <property type="project" value="InterPro"/>
</dbReference>
<evidence type="ECO:0000256" key="2">
    <source>
        <dbReference type="ARBA" id="ARBA00008097"/>
    </source>
</evidence>
<dbReference type="Pfam" id="PF22521">
    <property type="entry name" value="HypF_C_2"/>
    <property type="match status" value="1"/>
</dbReference>
<keyword evidence="6" id="KW-0862">Zinc</keyword>
<evidence type="ECO:0000256" key="6">
    <source>
        <dbReference type="ARBA" id="ARBA00022833"/>
    </source>
</evidence>
<accession>A0A366M9H1</accession>
<dbReference type="Pfam" id="PF07503">
    <property type="entry name" value="zf-HYPF"/>
    <property type="match status" value="2"/>
</dbReference>
<comment type="catalytic activity">
    <reaction evidence="9">
        <text>an acyl phosphate + H2O = a carboxylate + phosphate + H(+)</text>
        <dbReference type="Rhea" id="RHEA:14965"/>
        <dbReference type="ChEBI" id="CHEBI:15377"/>
        <dbReference type="ChEBI" id="CHEBI:15378"/>
        <dbReference type="ChEBI" id="CHEBI:29067"/>
        <dbReference type="ChEBI" id="CHEBI:43474"/>
        <dbReference type="ChEBI" id="CHEBI:59918"/>
        <dbReference type="EC" id="3.6.1.7"/>
    </reaction>
</comment>
<dbReference type="Pfam" id="PF00708">
    <property type="entry name" value="Acylphosphatase"/>
    <property type="match status" value="1"/>
</dbReference>
<dbReference type="UniPathway" id="UPA00335"/>
<dbReference type="InterPro" id="IPR041440">
    <property type="entry name" value="HypF_C"/>
</dbReference>
<dbReference type="GO" id="GO:0016874">
    <property type="term" value="F:ligase activity"/>
    <property type="evidence" value="ECO:0007669"/>
    <property type="project" value="UniProtKB-UniRule"/>
</dbReference>
<evidence type="ECO:0000256" key="5">
    <source>
        <dbReference type="ARBA" id="ARBA00022771"/>
    </source>
</evidence>
<dbReference type="GO" id="GO:0003998">
    <property type="term" value="F:acylphosphatase activity"/>
    <property type="evidence" value="ECO:0007669"/>
    <property type="project" value="UniProtKB-EC"/>
</dbReference>
<dbReference type="Gene3D" id="3.30.420.360">
    <property type="match status" value="1"/>
</dbReference>